<evidence type="ECO:0000256" key="2">
    <source>
        <dbReference type="ARBA" id="ARBA00007379"/>
    </source>
</evidence>
<protein>
    <recommendedName>
        <fullName evidence="4 12">Cell division protein FtsX</fullName>
    </recommendedName>
</protein>
<evidence type="ECO:0000256" key="1">
    <source>
        <dbReference type="ARBA" id="ARBA00004429"/>
    </source>
</evidence>
<accession>A0A2A5X0Q6</accession>
<comment type="caution">
    <text evidence="16">The sequence shown here is derived from an EMBL/GenBank/DDBJ whole genome shotgun (WGS) entry which is preliminary data.</text>
</comment>
<dbReference type="NCBIfam" id="TIGR00439">
    <property type="entry name" value="FtsX_Gneg"/>
    <property type="match status" value="1"/>
</dbReference>
<evidence type="ECO:0000259" key="15">
    <source>
        <dbReference type="Pfam" id="PF18075"/>
    </source>
</evidence>
<dbReference type="InterPro" id="IPR047590">
    <property type="entry name" value="FtsX_proteobact-type"/>
</dbReference>
<feature type="transmembrane region" description="Helical" evidence="13">
    <location>
        <begin position="282"/>
        <end position="306"/>
    </location>
</feature>
<organism evidence="16 17">
    <name type="scientific">OM182 bacterium MED-G24</name>
    <dbReference type="NCBI Taxonomy" id="1986255"/>
    <lineage>
        <taxon>Bacteria</taxon>
        <taxon>Pseudomonadati</taxon>
        <taxon>Pseudomonadota</taxon>
        <taxon>Gammaproteobacteria</taxon>
        <taxon>OMG group</taxon>
        <taxon>OM182 clade</taxon>
    </lineage>
</organism>
<dbReference type="InterPro" id="IPR003838">
    <property type="entry name" value="ABC3_permease_C"/>
</dbReference>
<dbReference type="Gene3D" id="3.30.70.3040">
    <property type="match status" value="1"/>
</dbReference>
<evidence type="ECO:0000256" key="3">
    <source>
        <dbReference type="ARBA" id="ARBA00011160"/>
    </source>
</evidence>
<evidence type="ECO:0000256" key="8">
    <source>
        <dbReference type="ARBA" id="ARBA00022692"/>
    </source>
</evidence>
<comment type="subcellular location">
    <subcellularLocation>
        <location evidence="1">Cell inner membrane</location>
        <topology evidence="1">Multi-pass membrane protein</topology>
    </subcellularLocation>
</comment>
<evidence type="ECO:0000256" key="10">
    <source>
        <dbReference type="ARBA" id="ARBA00023136"/>
    </source>
</evidence>
<dbReference type="AlphaFoldDB" id="A0A2A5X0Q6"/>
<dbReference type="InterPro" id="IPR004513">
    <property type="entry name" value="FtsX"/>
</dbReference>
<evidence type="ECO:0000256" key="9">
    <source>
        <dbReference type="ARBA" id="ARBA00022989"/>
    </source>
</evidence>
<dbReference type="Pfam" id="PF02687">
    <property type="entry name" value="FtsX"/>
    <property type="match status" value="1"/>
</dbReference>
<keyword evidence="5 12" id="KW-1003">Cell membrane</keyword>
<gene>
    <name evidence="16" type="ORF">CNE99_00210</name>
</gene>
<feature type="transmembrane region" description="Helical" evidence="13">
    <location>
        <begin position="187"/>
        <end position="208"/>
    </location>
</feature>
<proteinExistence type="inferred from homology"/>
<evidence type="ECO:0000256" key="5">
    <source>
        <dbReference type="ARBA" id="ARBA00022475"/>
    </source>
</evidence>
<dbReference type="InterPro" id="IPR040690">
    <property type="entry name" value="FtsX_ECD"/>
</dbReference>
<keyword evidence="11 12" id="KW-0131">Cell cycle</keyword>
<sequence>MSERFPGVGATRQQARPGLRSWLDHHRSVARQTLVDLTEQRLANALSCLVIGISMALPTLFYLMLMNVAQIGDSWDGQPRVSLYVLQDAEPESVLNEVEQIVGTTRVHLISAEDALVQFAASSGFSDVLAALDDNPLPAVVEVRPAGTATEVSALIGQLSMLAGVDDVTVDIAWIERLNALVRFGEYLVMVVGMLLAFGVTLSIGNTIRLAIENRRAEILVVKLVGGTDAFVRRPFLYLGLWYGLGGALMCCFMLWGSMWLLQAPIYQLIASYESSYSLRGLTLLDILTLMIVGIVLGVMGAALAVGRHLREIEPR</sequence>
<dbReference type="EMBL" id="NTKD01000001">
    <property type="protein sequence ID" value="PDH42178.1"/>
    <property type="molecule type" value="Genomic_DNA"/>
</dbReference>
<evidence type="ECO:0000313" key="17">
    <source>
        <dbReference type="Proteomes" id="UP000219327"/>
    </source>
</evidence>
<evidence type="ECO:0000256" key="13">
    <source>
        <dbReference type="SAM" id="Phobius"/>
    </source>
</evidence>
<evidence type="ECO:0000256" key="4">
    <source>
        <dbReference type="ARBA" id="ARBA00021907"/>
    </source>
</evidence>
<comment type="similarity">
    <text evidence="2 12">Belongs to the ABC-4 integral membrane protein family. FtsX subfamily.</text>
</comment>
<evidence type="ECO:0000256" key="6">
    <source>
        <dbReference type="ARBA" id="ARBA00022519"/>
    </source>
</evidence>
<evidence type="ECO:0000256" key="12">
    <source>
        <dbReference type="PIRNR" id="PIRNR003097"/>
    </source>
</evidence>
<keyword evidence="7 12" id="KW-0132">Cell division</keyword>
<dbReference type="GO" id="GO:0051301">
    <property type="term" value="P:cell division"/>
    <property type="evidence" value="ECO:0007669"/>
    <property type="project" value="UniProtKB-KW"/>
</dbReference>
<feature type="transmembrane region" description="Helical" evidence="13">
    <location>
        <begin position="241"/>
        <end position="262"/>
    </location>
</feature>
<dbReference type="Proteomes" id="UP000219327">
    <property type="component" value="Unassembled WGS sequence"/>
</dbReference>
<dbReference type="Pfam" id="PF18075">
    <property type="entry name" value="FtsX_ECD"/>
    <property type="match status" value="1"/>
</dbReference>
<feature type="domain" description="FtsX extracellular" evidence="15">
    <location>
        <begin position="87"/>
        <end position="168"/>
    </location>
</feature>
<feature type="domain" description="ABC3 transporter permease C-terminal" evidence="14">
    <location>
        <begin position="191"/>
        <end position="308"/>
    </location>
</feature>
<comment type="function">
    <text evidence="12">Part of the ABC transporter FtsEX involved in cellular division.</text>
</comment>
<keyword evidence="10 12" id="KW-0472">Membrane</keyword>
<keyword evidence="8 13" id="KW-0812">Transmembrane</keyword>
<dbReference type="PANTHER" id="PTHR47755:SF1">
    <property type="entry name" value="CELL DIVISION PROTEIN FTSX"/>
    <property type="match status" value="1"/>
</dbReference>
<dbReference type="PIRSF" id="PIRSF003097">
    <property type="entry name" value="FtsX"/>
    <property type="match status" value="1"/>
</dbReference>
<feature type="transmembrane region" description="Helical" evidence="13">
    <location>
        <begin position="42"/>
        <end position="65"/>
    </location>
</feature>
<evidence type="ECO:0000313" key="16">
    <source>
        <dbReference type="EMBL" id="PDH42178.1"/>
    </source>
</evidence>
<keyword evidence="6 12" id="KW-0997">Cell inner membrane</keyword>
<evidence type="ECO:0000256" key="7">
    <source>
        <dbReference type="ARBA" id="ARBA00022618"/>
    </source>
</evidence>
<evidence type="ECO:0000256" key="11">
    <source>
        <dbReference type="ARBA" id="ARBA00023306"/>
    </source>
</evidence>
<evidence type="ECO:0000259" key="14">
    <source>
        <dbReference type="Pfam" id="PF02687"/>
    </source>
</evidence>
<dbReference type="GO" id="GO:0005886">
    <property type="term" value="C:plasma membrane"/>
    <property type="evidence" value="ECO:0007669"/>
    <property type="project" value="UniProtKB-SubCell"/>
</dbReference>
<keyword evidence="9 13" id="KW-1133">Transmembrane helix</keyword>
<name>A0A2A5X0Q6_9GAMM</name>
<dbReference type="GO" id="GO:0032153">
    <property type="term" value="C:cell division site"/>
    <property type="evidence" value="ECO:0007669"/>
    <property type="project" value="TreeGrafter"/>
</dbReference>
<dbReference type="PANTHER" id="PTHR47755">
    <property type="entry name" value="CELL DIVISION PROTEIN FTSX"/>
    <property type="match status" value="1"/>
</dbReference>
<comment type="subunit">
    <text evidence="3">Forms a membrane-associated complex with FtsE.</text>
</comment>
<reference evidence="16 17" key="1">
    <citation type="submission" date="2017-08" db="EMBL/GenBank/DDBJ databases">
        <title>Fine stratification of microbial communities through a metagenomic profile of the photic zone.</title>
        <authorList>
            <person name="Haro-Moreno J.M."/>
            <person name="Lopez-Perez M."/>
            <person name="De La Torre J."/>
            <person name="Picazo A."/>
            <person name="Camacho A."/>
            <person name="Rodriguez-Valera F."/>
        </authorList>
    </citation>
    <scope>NUCLEOTIDE SEQUENCE [LARGE SCALE GENOMIC DNA]</scope>
    <source>
        <strain evidence="16">MED-G24</strain>
    </source>
</reference>